<organism evidence="1 2">
    <name type="scientific">Psittacicella hinzii</name>
    <dbReference type="NCBI Taxonomy" id="2028575"/>
    <lineage>
        <taxon>Bacteria</taxon>
        <taxon>Pseudomonadati</taxon>
        <taxon>Pseudomonadota</taxon>
        <taxon>Gammaproteobacteria</taxon>
        <taxon>Pasteurellales</taxon>
        <taxon>Psittacicellaceae</taxon>
        <taxon>Psittacicella</taxon>
    </lineage>
</organism>
<evidence type="ECO:0000313" key="2">
    <source>
        <dbReference type="Proteomes" id="UP000265691"/>
    </source>
</evidence>
<gene>
    <name evidence="1" type="ORF">CKF54_02600</name>
</gene>
<dbReference type="AlphaFoldDB" id="A0A3A1YBP0"/>
<name>A0A3A1YBP0_9GAMM</name>
<keyword evidence="2" id="KW-1185">Reference proteome</keyword>
<dbReference type="Proteomes" id="UP000265691">
    <property type="component" value="Unassembled WGS sequence"/>
</dbReference>
<evidence type="ECO:0000313" key="1">
    <source>
        <dbReference type="EMBL" id="RIY33517.1"/>
    </source>
</evidence>
<protein>
    <submittedName>
        <fullName evidence="1">Uncharacterized protein</fullName>
    </submittedName>
</protein>
<sequence length="1209" mass="137535">MTEMRKIEWLRRNPTFFAEGLEKSVSRFTNNETSSLLHKLAFNDFYLSGYAYAIEHAFDDTRYICAFSVLEQYIYNYFGVVNHENDLLALYLVDNNVSKVNLHSLLKRQIAEHFDNNLKGNLPVYTSVEAINSAGLGVAILTLDELPDFLVKFEGLVNRRKVALQKYLEITKKILENNQGKDIKLNDPSVSPELKEQLIALAQEENLTFLFPYGQLQTATNLSLYSLNAKAQSLLDFFTENSTSYETSKTVYGKMEDGTDVEISDKTYRYTTAPLGLLYVLDGYLYNLPKYYAKRAGLIPFMRALNPQTMFWCDLFRQTQRLNLEDLTSLVVRKIYPKILDTLVPYYARLDNIGGNKDRVNLTLLNEYQDLRNFVNGSGVSTSGPYTIRLSPSKFLSRIKGIDGQLLTAFSFAVRQRKTLIVTDNMERTVEEVEALFEQAPELRNHLNFLNIISAEDLTLFRTQYEVIVILKEVKLDQDLLPLINSSAWRHQEVASPLIIYGTDVNKLEASYRGDQDSLEKVQENLFEQQKAVLDFLRNRRMVRRNNLPVDVNFYYTPTLSATDTVFSNYFDHQEQRNWNSQLSSDKFLTVRLNNLEISYYPNLNGNLFALAGVNRNFFTTPISGKQNLSDENISGNIYHLNLDSGDLISNLSIAIHRLISLFTERKKKVSHMRNVSAFWVVSDSQAALLPVYAKLFTNIFNKEENAGVVVKQFAEIKDQPLSPTSILAVDSKYDQVRNEAYDNVVAVVEQIKNNFVANLLEQSYHDDSKPGFSSEDSTIVDQILNQDIDSDILLAVNYISQLKVTNPKLVNADLELVLDFYENNKEYFGETELILLTRSDYLQYCREANPDVIVIENCLDLYKRETASEFAEFVKNLFIEKRSSLVFISSPEPATDGVVKLADITGQRIPTQHLICDLPTSDRYAYGINFNAMEFKTLSDKEFKADGDPQALAAYLKENLAKAKVARLEAFDLPISAYNLPQNPNPDYYLVDKGQLEAKRRYGYIPALGEKALDIYVPYLDVTKSKVVNAALSILLQPRNNKTRGLVVVNNAKAKEFLAALAPEFGFVVHDYKSIELERAVFSHAVVIADPEREIPQAVIQQATLLARGFKSTGSVFLLANMQEIAPTLGFLALDSTVFSGGLLMNYYPPISQLLENPTATYKMLRVDFFSPYYYLEHNKDTYSFVNTPSLNELMKFFGSKPARSSGN</sequence>
<reference evidence="1 2" key="1">
    <citation type="submission" date="2017-08" db="EMBL/GenBank/DDBJ databases">
        <title>Reclassification of Bisgaard taxon 37 and 44.</title>
        <authorList>
            <person name="Christensen H."/>
        </authorList>
    </citation>
    <scope>NUCLEOTIDE SEQUENCE [LARGE SCALE GENOMIC DNA]</scope>
    <source>
        <strain evidence="1 2">B96_3</strain>
    </source>
</reference>
<proteinExistence type="predicted"/>
<comment type="caution">
    <text evidence="1">The sequence shown here is derived from an EMBL/GenBank/DDBJ whole genome shotgun (WGS) entry which is preliminary data.</text>
</comment>
<dbReference type="EMBL" id="NRHC01000030">
    <property type="protein sequence ID" value="RIY33517.1"/>
    <property type="molecule type" value="Genomic_DNA"/>
</dbReference>
<accession>A0A3A1YBP0</accession>